<feature type="transmembrane region" description="Helical" evidence="1">
    <location>
        <begin position="300"/>
        <end position="320"/>
    </location>
</feature>
<evidence type="ECO:0000313" key="3">
    <source>
        <dbReference type="EMBL" id="SSA38459.1"/>
    </source>
</evidence>
<keyword evidence="1" id="KW-0472">Membrane</keyword>
<protein>
    <recommendedName>
        <fullName evidence="6">O-antigen ligase-like membrane protein</fullName>
    </recommendedName>
</protein>
<feature type="transmembrane region" description="Helical" evidence="1">
    <location>
        <begin position="375"/>
        <end position="395"/>
    </location>
</feature>
<feature type="transmembrane region" description="Helical" evidence="1">
    <location>
        <begin position="226"/>
        <end position="243"/>
    </location>
</feature>
<keyword evidence="1" id="KW-0812">Transmembrane</keyword>
<accession>A0A2Y9A788</accession>
<dbReference type="OrthoDB" id="7010242at2"/>
<dbReference type="Proteomes" id="UP000251571">
    <property type="component" value="Unassembled WGS sequence"/>
</dbReference>
<feature type="transmembrane region" description="Helical" evidence="1">
    <location>
        <begin position="165"/>
        <end position="187"/>
    </location>
</feature>
<feature type="transmembrane region" description="Helical" evidence="1">
    <location>
        <begin position="139"/>
        <end position="158"/>
    </location>
</feature>
<evidence type="ECO:0000256" key="1">
    <source>
        <dbReference type="SAM" id="Phobius"/>
    </source>
</evidence>
<feature type="transmembrane region" description="Helical" evidence="1">
    <location>
        <begin position="250"/>
        <end position="265"/>
    </location>
</feature>
<keyword evidence="1" id="KW-1133">Transmembrane helix</keyword>
<dbReference type="Proteomes" id="UP000245839">
    <property type="component" value="Unassembled WGS sequence"/>
</dbReference>
<dbReference type="EMBL" id="UETC01000001">
    <property type="protein sequence ID" value="SSA38459.1"/>
    <property type="molecule type" value="Genomic_DNA"/>
</dbReference>
<gene>
    <name evidence="2" type="ORF">BCF38_101591</name>
    <name evidence="3" type="ORF">SAMN05421539_101591</name>
</gene>
<reference evidence="2 4" key="2">
    <citation type="submission" date="2018-03" db="EMBL/GenBank/DDBJ databases">
        <title>Genomic Encyclopedia of Archaeal and Bacterial Type Strains, Phase II (KMG-II): from individual species to whole genera.</title>
        <authorList>
            <person name="Goeker M."/>
        </authorList>
    </citation>
    <scope>NUCLEOTIDE SEQUENCE [LARGE SCALE GENOMIC DNA]</scope>
    <source>
        <strain evidence="2 4">DSM 25227</strain>
    </source>
</reference>
<dbReference type="AlphaFoldDB" id="A0A2Y9A788"/>
<feature type="transmembrane region" description="Helical" evidence="1">
    <location>
        <begin position="271"/>
        <end position="288"/>
    </location>
</feature>
<evidence type="ECO:0000313" key="4">
    <source>
        <dbReference type="Proteomes" id="UP000245839"/>
    </source>
</evidence>
<evidence type="ECO:0008006" key="6">
    <source>
        <dbReference type="Google" id="ProtNLM"/>
    </source>
</evidence>
<proteinExistence type="predicted"/>
<evidence type="ECO:0000313" key="2">
    <source>
        <dbReference type="EMBL" id="PWJ22181.1"/>
    </source>
</evidence>
<dbReference type="RefSeq" id="WP_109562759.1">
    <property type="nucleotide sequence ID" value="NZ_QGDJ01000001.1"/>
</dbReference>
<feature type="transmembrane region" description="Helical" evidence="1">
    <location>
        <begin position="416"/>
        <end position="434"/>
    </location>
</feature>
<feature type="transmembrane region" description="Helical" evidence="1">
    <location>
        <begin position="86"/>
        <end position="106"/>
    </location>
</feature>
<keyword evidence="4" id="KW-1185">Reference proteome</keyword>
<reference evidence="3 5" key="1">
    <citation type="submission" date="2016-10" db="EMBL/GenBank/DDBJ databases">
        <authorList>
            <person name="Cai Z."/>
        </authorList>
    </citation>
    <scope>NUCLEOTIDE SEQUENCE [LARGE SCALE GENOMIC DNA]</scope>
    <source>
        <strain evidence="3 5">DSM 25227</strain>
    </source>
</reference>
<sequence>MQLFPTSLLVVLALVVLAMRGPQRGFWAFMALLPFAATAAFNLPAVGGASILLADIGALGIIALLIARPGGTSLLLGTMRLGQPGFWIALLTVWAIFCTMAMPRLFAGETLVFSIARAGNENGVVTSSLRPSTGNLTQLFRHLLGVCIFLAAATIFRLRPDPGPVITAMAAATGLHIALGVLDVLTYHTGLEALMEPFRTANYAILWNHEMIGLKRMIGGFPEASSFGYLSLGLSAVWLHLWLTGVRRRLSGLLLFATLACLIHSTSSSAYVGLVAFLSLYGTVRILAGMGRRVSRRGATIAGLSLTAAWLGIVALYGAYHFVEPVQAFFDRALFDKLEGASGQERGSWNAQALINFADTWGLGAGLGSVRASSWVVAVLASLGLIGAVLYAGFLRALLLSRGAWRGEDRQGKVADALRAGCVALLVSAVLTLPTPDLGLAFYAMAGAAAGLSRGAALARNAGRTPQALHPAA</sequence>
<dbReference type="EMBL" id="QGDJ01000001">
    <property type="protein sequence ID" value="PWJ22181.1"/>
    <property type="molecule type" value="Genomic_DNA"/>
</dbReference>
<name>A0A2Y9A788_9RHOB</name>
<evidence type="ECO:0000313" key="5">
    <source>
        <dbReference type="Proteomes" id="UP000251571"/>
    </source>
</evidence>
<organism evidence="3 5">
    <name type="scientific">Jannaschia seohaensis</name>
    <dbReference type="NCBI Taxonomy" id="475081"/>
    <lineage>
        <taxon>Bacteria</taxon>
        <taxon>Pseudomonadati</taxon>
        <taxon>Pseudomonadota</taxon>
        <taxon>Alphaproteobacteria</taxon>
        <taxon>Rhodobacterales</taxon>
        <taxon>Roseobacteraceae</taxon>
        <taxon>Jannaschia</taxon>
    </lineage>
</organism>